<protein>
    <submittedName>
        <fullName evidence="2">Thiaminase/transcriptional activator TenA</fullName>
    </submittedName>
</protein>
<name>A0A419X2Q9_9BACT</name>
<dbReference type="InterPro" id="IPR016084">
    <property type="entry name" value="Haem_Oase-like_multi-hlx"/>
</dbReference>
<gene>
    <name evidence="2" type="ORF">BXY64_2063</name>
</gene>
<dbReference type="InterPro" id="IPR004305">
    <property type="entry name" value="Thiaminase-2/PQQC"/>
</dbReference>
<dbReference type="Pfam" id="PF03070">
    <property type="entry name" value="TENA_THI-4"/>
    <property type="match status" value="1"/>
</dbReference>
<evidence type="ECO:0000313" key="3">
    <source>
        <dbReference type="Proteomes" id="UP000284531"/>
    </source>
</evidence>
<sequence length="217" mass="25168">MQAVGTFTKELWEAAFPIYQKLISCRFVTELAAGTLSKKSFSHYLTQDILYLKKDAEALGKVAERSRNEEDKDFFKSLEKDGLEVEFVLRDEYLWHFNLQEARVQSKAFADYSNFLLNHAKNSPLEVAYAALLPCFWIYGAVADVIIQRNVSYNPYQKFIDTYAGDEYQHYTQKFIEIVECNSVESECKKQVKEAFVEACRHELAVFEEPYELSVKG</sequence>
<dbReference type="Gene3D" id="1.20.910.10">
    <property type="entry name" value="Heme oxygenase-like"/>
    <property type="match status" value="1"/>
</dbReference>
<keyword evidence="3" id="KW-1185">Reference proteome</keyword>
<accession>A0A419X2Q9</accession>
<dbReference type="GO" id="GO:0005829">
    <property type="term" value="C:cytosol"/>
    <property type="evidence" value="ECO:0007669"/>
    <property type="project" value="TreeGrafter"/>
</dbReference>
<reference evidence="2 3" key="1">
    <citation type="submission" date="2018-09" db="EMBL/GenBank/DDBJ databases">
        <title>Genomic Encyclopedia of Archaeal and Bacterial Type Strains, Phase II (KMG-II): from individual species to whole genera.</title>
        <authorList>
            <person name="Goeker M."/>
        </authorList>
    </citation>
    <scope>NUCLEOTIDE SEQUENCE [LARGE SCALE GENOMIC DNA]</scope>
    <source>
        <strain evidence="2 3">DSM 21950</strain>
    </source>
</reference>
<evidence type="ECO:0000313" key="2">
    <source>
        <dbReference type="EMBL" id="RKE01988.1"/>
    </source>
</evidence>
<dbReference type="RefSeq" id="WP_120239857.1">
    <property type="nucleotide sequence ID" value="NZ_RAPQ01000009.1"/>
</dbReference>
<dbReference type="InterPro" id="IPR050967">
    <property type="entry name" value="Thiamine_Salvage_TenA"/>
</dbReference>
<evidence type="ECO:0000259" key="1">
    <source>
        <dbReference type="Pfam" id="PF03070"/>
    </source>
</evidence>
<organism evidence="2 3">
    <name type="scientific">Marinifilum flexuosum</name>
    <dbReference type="NCBI Taxonomy" id="1117708"/>
    <lineage>
        <taxon>Bacteria</taxon>
        <taxon>Pseudomonadati</taxon>
        <taxon>Bacteroidota</taxon>
        <taxon>Bacteroidia</taxon>
        <taxon>Marinilabiliales</taxon>
        <taxon>Marinifilaceae</taxon>
    </lineage>
</organism>
<dbReference type="PANTHER" id="PTHR43198:SF2">
    <property type="entry name" value="SI:CH1073-67J19.1-RELATED"/>
    <property type="match status" value="1"/>
</dbReference>
<dbReference type="CDD" id="cd19365">
    <property type="entry name" value="TenA_C-like"/>
    <property type="match status" value="1"/>
</dbReference>
<proteinExistence type="predicted"/>
<dbReference type="OrthoDB" id="34166at2"/>
<dbReference type="SUPFAM" id="SSF48613">
    <property type="entry name" value="Heme oxygenase-like"/>
    <property type="match status" value="1"/>
</dbReference>
<feature type="domain" description="Thiaminase-2/PQQC" evidence="1">
    <location>
        <begin position="15"/>
        <end position="207"/>
    </location>
</feature>
<dbReference type="AlphaFoldDB" id="A0A419X2Q9"/>
<dbReference type="PANTHER" id="PTHR43198">
    <property type="entry name" value="BIFUNCTIONAL TH2 PROTEIN"/>
    <property type="match status" value="1"/>
</dbReference>
<comment type="caution">
    <text evidence="2">The sequence shown here is derived from an EMBL/GenBank/DDBJ whole genome shotgun (WGS) entry which is preliminary data.</text>
</comment>
<dbReference type="Proteomes" id="UP000284531">
    <property type="component" value="Unassembled WGS sequence"/>
</dbReference>
<dbReference type="EMBL" id="RAPQ01000009">
    <property type="protein sequence ID" value="RKE01988.1"/>
    <property type="molecule type" value="Genomic_DNA"/>
</dbReference>